<dbReference type="Proteomes" id="UP000184052">
    <property type="component" value="Unassembled WGS sequence"/>
</dbReference>
<dbReference type="InterPro" id="IPR012902">
    <property type="entry name" value="N_methyl_site"/>
</dbReference>
<evidence type="ECO:0000313" key="3">
    <source>
        <dbReference type="Proteomes" id="UP000184052"/>
    </source>
</evidence>
<evidence type="ECO:0000313" key="2">
    <source>
        <dbReference type="EMBL" id="SHI69534.1"/>
    </source>
</evidence>
<keyword evidence="1" id="KW-0472">Membrane</keyword>
<keyword evidence="1" id="KW-0812">Transmembrane</keyword>
<dbReference type="Pfam" id="PF07963">
    <property type="entry name" value="N_methyl"/>
    <property type="match status" value="1"/>
</dbReference>
<organism evidence="2 3">
    <name type="scientific">Dethiosulfatibacter aminovorans DSM 17477</name>
    <dbReference type="NCBI Taxonomy" id="1121476"/>
    <lineage>
        <taxon>Bacteria</taxon>
        <taxon>Bacillati</taxon>
        <taxon>Bacillota</taxon>
        <taxon>Tissierellia</taxon>
        <taxon>Dethiosulfatibacter</taxon>
    </lineage>
</organism>
<keyword evidence="1" id="KW-1133">Transmembrane helix</keyword>
<feature type="transmembrane region" description="Helical" evidence="1">
    <location>
        <begin position="6"/>
        <end position="26"/>
    </location>
</feature>
<reference evidence="2 3" key="1">
    <citation type="submission" date="2016-11" db="EMBL/GenBank/DDBJ databases">
        <authorList>
            <person name="Jaros S."/>
            <person name="Januszkiewicz K."/>
            <person name="Wedrychowicz H."/>
        </authorList>
    </citation>
    <scope>NUCLEOTIDE SEQUENCE [LARGE SCALE GENOMIC DNA]</scope>
    <source>
        <strain evidence="2 3">DSM 17477</strain>
    </source>
</reference>
<name>A0A1M6D8N2_9FIRM</name>
<dbReference type="EMBL" id="FQZL01000006">
    <property type="protein sequence ID" value="SHI69534.1"/>
    <property type="molecule type" value="Genomic_DNA"/>
</dbReference>
<dbReference type="STRING" id="1121476.SAMN02745751_00820"/>
<dbReference type="RefSeq" id="WP_073047579.1">
    <property type="nucleotide sequence ID" value="NZ_FQZL01000006.1"/>
</dbReference>
<gene>
    <name evidence="2" type="ORF">SAMN02745751_00820</name>
</gene>
<dbReference type="OrthoDB" id="1711166at2"/>
<keyword evidence="3" id="KW-1185">Reference proteome</keyword>
<protein>
    <submittedName>
        <fullName evidence="2">Competence protein ComGC</fullName>
    </submittedName>
</protein>
<accession>A0A1M6D8N2</accession>
<evidence type="ECO:0000256" key="1">
    <source>
        <dbReference type="SAM" id="Phobius"/>
    </source>
</evidence>
<sequence>MDSKGYTLIELICIFALISILLLITVPNIDIDLFYLDKIAKEMTYDIRMVKSEDMLEPIKSFNIVLSDNGYSIKYSNGMPKYYKTVNLKDGYQIAFDNNSIMFNANGTPKHAQTITILHTSTGNKREITIVPYTGRILLLE</sequence>
<proteinExistence type="predicted"/>
<dbReference type="AlphaFoldDB" id="A0A1M6D8N2"/>